<dbReference type="InterPro" id="IPR036890">
    <property type="entry name" value="HATPase_C_sf"/>
</dbReference>
<dbReference type="InterPro" id="IPR011712">
    <property type="entry name" value="Sig_transdc_His_kin_sub3_dim/P"/>
</dbReference>
<sequence>MILVPTILDIVAGICLYTGFLHLLITSRGLKPALHFCFGLTCLVISGYILALITQYKTINIDDYISAKKLVTSLGYISGILVVWFVALYTNIKQVRVILVLNSLYLISLLINQISPTGILYSHISSLSSISLPWGESITHPQGIINPLFIVQLLTLNSNISYCFFACYRQYRSGEKQASLTLVLSLILLIATVLCDRLIDLGKLKFIYIAGFGFLSFVMIMSLSLTNDLMQVVKLRQQLLESDHLRKIAVEEERNRLARDLHDSVSQTLFSVATIAETVPRVWQRHPEIAQEKLEELAGLAQGALAEMRSLLIELRPSGLRDKLLGELLKQLTKAVQGRAKIQIITTVTGDQPLPEEVKLVFYRVTQEALNNIIKYAQSTQVDVTFQGNSEYIKLSIFDNGCGFDVKDTSSGHLGIEIMRERAESIGANFQLESSPGKGTKIVLILVNK</sequence>
<evidence type="ECO:0000259" key="5">
    <source>
        <dbReference type="PROSITE" id="PS50109"/>
    </source>
</evidence>
<dbReference type="PROSITE" id="PS50109">
    <property type="entry name" value="HIS_KIN"/>
    <property type="match status" value="1"/>
</dbReference>
<evidence type="ECO:0000256" key="4">
    <source>
        <dbReference type="SAM" id="Phobius"/>
    </source>
</evidence>
<accession>A0ABZ2UMB8</accession>
<keyword evidence="2 6" id="KW-0418">Kinase</keyword>
<dbReference type="InterPro" id="IPR005467">
    <property type="entry name" value="His_kinase_dom"/>
</dbReference>
<reference evidence="6 7" key="1">
    <citation type="submission" date="2024-04" db="EMBL/GenBank/DDBJ databases">
        <title>Okeanomitos corallinicola gen. &amp; sp. nov. (Nostocales, Cyanobacteria), a new toxic marine heterocyst-forming cyanobacterium from a coral reef.</title>
        <authorList>
            <person name="Li H."/>
            <person name="Li R."/>
            <person name="Kang J."/>
            <person name="Hii K.S."/>
            <person name="Mohamed H.F."/>
            <person name="Xu X."/>
            <person name="Luo Z."/>
        </authorList>
    </citation>
    <scope>NUCLEOTIDE SEQUENCE [LARGE SCALE GENOMIC DNA]</scope>
    <source>
        <strain evidence="6 7">TIOX110</strain>
    </source>
</reference>
<dbReference type="SUPFAM" id="SSF55874">
    <property type="entry name" value="ATPase domain of HSP90 chaperone/DNA topoisomerase II/histidine kinase"/>
    <property type="match status" value="1"/>
</dbReference>
<dbReference type="Proteomes" id="UP001483337">
    <property type="component" value="Chromosome"/>
</dbReference>
<organism evidence="6 7">
    <name type="scientific">Okeanomitos corallinicola TIOX110</name>
    <dbReference type="NCBI Taxonomy" id="3133117"/>
    <lineage>
        <taxon>Bacteria</taxon>
        <taxon>Bacillati</taxon>
        <taxon>Cyanobacteriota</taxon>
        <taxon>Cyanophyceae</taxon>
        <taxon>Nostocales</taxon>
        <taxon>Aphanizomenonaceae</taxon>
        <taxon>Okeanomitos</taxon>
    </lineage>
</organism>
<evidence type="ECO:0000256" key="1">
    <source>
        <dbReference type="ARBA" id="ARBA00022679"/>
    </source>
</evidence>
<dbReference type="CDD" id="cd16917">
    <property type="entry name" value="HATPase_UhpB-NarQ-NarX-like"/>
    <property type="match status" value="1"/>
</dbReference>
<gene>
    <name evidence="6" type="ORF">WJM97_13400</name>
</gene>
<keyword evidence="4" id="KW-1133">Transmembrane helix</keyword>
<evidence type="ECO:0000256" key="2">
    <source>
        <dbReference type="ARBA" id="ARBA00022777"/>
    </source>
</evidence>
<feature type="transmembrane region" description="Helical" evidence="4">
    <location>
        <begin position="73"/>
        <end position="92"/>
    </location>
</feature>
<keyword evidence="3" id="KW-0902">Two-component regulatory system</keyword>
<evidence type="ECO:0000313" key="6">
    <source>
        <dbReference type="EMBL" id="WZB86399.1"/>
    </source>
</evidence>
<dbReference type="InterPro" id="IPR050482">
    <property type="entry name" value="Sensor_HK_TwoCompSys"/>
</dbReference>
<feature type="transmembrane region" description="Helical" evidence="4">
    <location>
        <begin position="33"/>
        <end position="53"/>
    </location>
</feature>
<dbReference type="Gene3D" id="3.30.565.10">
    <property type="entry name" value="Histidine kinase-like ATPase, C-terminal domain"/>
    <property type="match status" value="1"/>
</dbReference>
<name>A0ABZ2UMB8_9CYAN</name>
<feature type="transmembrane region" description="Helical" evidence="4">
    <location>
        <begin position="144"/>
        <end position="168"/>
    </location>
</feature>
<keyword evidence="4" id="KW-0472">Membrane</keyword>
<feature type="domain" description="Histidine kinase" evidence="5">
    <location>
        <begin position="260"/>
        <end position="449"/>
    </location>
</feature>
<dbReference type="Pfam" id="PF07730">
    <property type="entry name" value="HisKA_3"/>
    <property type="match status" value="1"/>
</dbReference>
<dbReference type="GO" id="GO:0016301">
    <property type="term" value="F:kinase activity"/>
    <property type="evidence" value="ECO:0007669"/>
    <property type="project" value="UniProtKB-KW"/>
</dbReference>
<dbReference type="PANTHER" id="PTHR24421">
    <property type="entry name" value="NITRATE/NITRITE SENSOR PROTEIN NARX-RELATED"/>
    <property type="match status" value="1"/>
</dbReference>
<evidence type="ECO:0000256" key="3">
    <source>
        <dbReference type="ARBA" id="ARBA00023012"/>
    </source>
</evidence>
<dbReference type="RefSeq" id="WP_353929313.1">
    <property type="nucleotide sequence ID" value="NZ_CP150886.1"/>
</dbReference>
<protein>
    <submittedName>
        <fullName evidence="6">Sensor histidine kinase</fullName>
    </submittedName>
</protein>
<evidence type="ECO:0000313" key="7">
    <source>
        <dbReference type="Proteomes" id="UP001483337"/>
    </source>
</evidence>
<keyword evidence="7" id="KW-1185">Reference proteome</keyword>
<dbReference type="InterPro" id="IPR003594">
    <property type="entry name" value="HATPase_dom"/>
</dbReference>
<feature type="transmembrane region" description="Helical" evidence="4">
    <location>
        <begin position="180"/>
        <end position="199"/>
    </location>
</feature>
<feature type="transmembrane region" description="Helical" evidence="4">
    <location>
        <begin position="104"/>
        <end position="124"/>
    </location>
</feature>
<dbReference type="Pfam" id="PF02518">
    <property type="entry name" value="HATPase_c"/>
    <property type="match status" value="1"/>
</dbReference>
<proteinExistence type="predicted"/>
<feature type="transmembrane region" description="Helical" evidence="4">
    <location>
        <begin position="6"/>
        <end position="26"/>
    </location>
</feature>
<feature type="transmembrane region" description="Helical" evidence="4">
    <location>
        <begin position="205"/>
        <end position="226"/>
    </location>
</feature>
<keyword evidence="1" id="KW-0808">Transferase</keyword>
<dbReference type="EMBL" id="CP150886">
    <property type="protein sequence ID" value="WZB86399.1"/>
    <property type="molecule type" value="Genomic_DNA"/>
</dbReference>
<keyword evidence="4" id="KW-0812">Transmembrane</keyword>
<dbReference type="Gene3D" id="1.20.5.1930">
    <property type="match status" value="1"/>
</dbReference>